<dbReference type="Proteomes" id="UP001527090">
    <property type="component" value="Unassembled WGS sequence"/>
</dbReference>
<dbReference type="InterPro" id="IPR032466">
    <property type="entry name" value="Metal_Hydrolase"/>
</dbReference>
<dbReference type="Pfam" id="PF00962">
    <property type="entry name" value="A_deaminase"/>
    <property type="match status" value="1"/>
</dbReference>
<feature type="domain" description="Adenosine deaminase" evidence="7">
    <location>
        <begin position="14"/>
        <end position="308"/>
    </location>
</feature>
<comment type="similarity">
    <text evidence="2">Belongs to the metallo-dependent hydrolases superfamily. Adenosine and AMP deaminases family.</text>
</comment>
<evidence type="ECO:0000256" key="6">
    <source>
        <dbReference type="ARBA" id="ARBA00022833"/>
    </source>
</evidence>
<comment type="cofactor">
    <cofactor evidence="1">
        <name>Zn(2+)</name>
        <dbReference type="ChEBI" id="CHEBI:29105"/>
    </cofactor>
</comment>
<reference evidence="8 9" key="1">
    <citation type="submission" date="2022-05" db="EMBL/GenBank/DDBJ databases">
        <title>Genome Sequencing of Bee-Associated Microbes.</title>
        <authorList>
            <person name="Dunlap C."/>
        </authorList>
    </citation>
    <scope>NUCLEOTIDE SEQUENCE [LARGE SCALE GENOMIC DNA]</scope>
    <source>
        <strain evidence="8 9">NRRL NRS-750</strain>
    </source>
</reference>
<evidence type="ECO:0000256" key="4">
    <source>
        <dbReference type="ARBA" id="ARBA00022723"/>
    </source>
</evidence>
<evidence type="ECO:0000256" key="5">
    <source>
        <dbReference type="ARBA" id="ARBA00022801"/>
    </source>
</evidence>
<sequence length="328" mass="37182">MNRSNLCSVQNILKRDLHVHFNGAVPTEIIKQLIIENDVIIPPGLDLDVDLQILEPVNGLIEYFRPWRLFKLLPIGFNSLQTMMNETFKRFSEDNIRYTEIRNSPFYISKINNISLEEALEWLIEGTNLASQAYNIDARLILSLTRHEYKIHEANHLISAIKKVNAKGIIVGIDLSGDEDHSIDHRELSRFFLNVKSDLGLGVTVHAGETGNVENVEWAISACQADRIGHGLAAVKSKRILELIKEKDVCLEVCLTSNIFSGSCLEVTSHPVTSFIENEIPFVLCTDNPCVHNITLTHEYLLFLKYFGNKELLDKIIENSYIYSFGGK</sequence>
<proteinExistence type="inferred from homology"/>
<keyword evidence="5" id="KW-0378">Hydrolase</keyword>
<dbReference type="Gene3D" id="3.20.20.140">
    <property type="entry name" value="Metal-dependent hydrolases"/>
    <property type="match status" value="1"/>
</dbReference>
<comment type="caution">
    <text evidence="8">The sequence shown here is derived from an EMBL/GenBank/DDBJ whole genome shotgun (WGS) entry which is preliminary data.</text>
</comment>
<evidence type="ECO:0000259" key="7">
    <source>
        <dbReference type="Pfam" id="PF00962"/>
    </source>
</evidence>
<organism evidence="8 9">
    <name type="scientific">Paenibacillus alvei</name>
    <name type="common">Bacillus alvei</name>
    <dbReference type="NCBI Taxonomy" id="44250"/>
    <lineage>
        <taxon>Bacteria</taxon>
        <taxon>Bacillati</taxon>
        <taxon>Bacillota</taxon>
        <taxon>Bacilli</taxon>
        <taxon>Bacillales</taxon>
        <taxon>Paenibacillaceae</taxon>
        <taxon>Paenibacillus</taxon>
    </lineage>
</organism>
<accession>A0ABT4E6G7</accession>
<keyword evidence="4" id="KW-0479">Metal-binding</keyword>
<dbReference type="EC" id="3.5.4.4" evidence="3"/>
<dbReference type="PANTHER" id="PTHR11409">
    <property type="entry name" value="ADENOSINE DEAMINASE"/>
    <property type="match status" value="1"/>
</dbReference>
<evidence type="ECO:0000256" key="2">
    <source>
        <dbReference type="ARBA" id="ARBA00006676"/>
    </source>
</evidence>
<dbReference type="SUPFAM" id="SSF51556">
    <property type="entry name" value="Metallo-dependent hydrolases"/>
    <property type="match status" value="1"/>
</dbReference>
<protein>
    <recommendedName>
        <fullName evidence="3">adenosine deaminase</fullName>
        <ecNumber evidence="3">3.5.4.4</ecNumber>
    </recommendedName>
</protein>
<dbReference type="InterPro" id="IPR006330">
    <property type="entry name" value="Ado/ade_deaminase"/>
</dbReference>
<dbReference type="InterPro" id="IPR001365">
    <property type="entry name" value="A_deaminase_dom"/>
</dbReference>
<dbReference type="EMBL" id="JAMDLY010000009">
    <property type="protein sequence ID" value="MCY9529333.1"/>
    <property type="molecule type" value="Genomic_DNA"/>
</dbReference>
<dbReference type="PANTHER" id="PTHR11409:SF43">
    <property type="entry name" value="ADENOSINE DEAMINASE"/>
    <property type="match status" value="1"/>
</dbReference>
<gene>
    <name evidence="8" type="ORF">M5X04_08310</name>
</gene>
<keyword evidence="9" id="KW-1185">Reference proteome</keyword>
<evidence type="ECO:0000256" key="3">
    <source>
        <dbReference type="ARBA" id="ARBA00012784"/>
    </source>
</evidence>
<dbReference type="RefSeq" id="WP_268631943.1">
    <property type="nucleotide sequence ID" value="NZ_JAMDLY010000009.1"/>
</dbReference>
<evidence type="ECO:0000313" key="8">
    <source>
        <dbReference type="EMBL" id="MCY9529333.1"/>
    </source>
</evidence>
<keyword evidence="6" id="KW-0862">Zinc</keyword>
<evidence type="ECO:0000313" key="9">
    <source>
        <dbReference type="Proteomes" id="UP001527090"/>
    </source>
</evidence>
<evidence type="ECO:0000256" key="1">
    <source>
        <dbReference type="ARBA" id="ARBA00001947"/>
    </source>
</evidence>
<name>A0ABT4E6G7_PAEAL</name>